<comment type="subcellular location">
    <subcellularLocation>
        <location evidence="1 15">Cytoplasm</location>
    </subcellularLocation>
</comment>
<dbReference type="Gene3D" id="3.30.56.10">
    <property type="match status" value="2"/>
</dbReference>
<dbReference type="SUPFAM" id="SSF50249">
    <property type="entry name" value="Nucleic acid-binding proteins"/>
    <property type="match status" value="1"/>
</dbReference>
<evidence type="ECO:0000256" key="13">
    <source>
        <dbReference type="ARBA" id="ARBA00023146"/>
    </source>
</evidence>
<feature type="domain" description="TRNA-binding" evidence="17">
    <location>
        <begin position="39"/>
        <end position="150"/>
    </location>
</feature>
<dbReference type="InterPro" id="IPR045864">
    <property type="entry name" value="aa-tRNA-synth_II/BPL/LPL"/>
</dbReference>
<feature type="binding site" evidence="15">
    <location>
        <position position="465"/>
    </location>
    <ligand>
        <name>Mg(2+)</name>
        <dbReference type="ChEBI" id="CHEBI:18420"/>
        <note>shared with alpha subunit</note>
    </ligand>
</feature>
<evidence type="ECO:0000256" key="8">
    <source>
        <dbReference type="ARBA" id="ARBA00022741"/>
    </source>
</evidence>
<evidence type="ECO:0000256" key="6">
    <source>
        <dbReference type="ARBA" id="ARBA00022598"/>
    </source>
</evidence>
<dbReference type="SUPFAM" id="SSF46955">
    <property type="entry name" value="Putative DNA-binding domain"/>
    <property type="match status" value="1"/>
</dbReference>
<evidence type="ECO:0000256" key="15">
    <source>
        <dbReference type="HAMAP-Rule" id="MF_00283"/>
    </source>
</evidence>
<dbReference type="SMART" id="SM00896">
    <property type="entry name" value="FDX-ACB"/>
    <property type="match status" value="1"/>
</dbReference>
<evidence type="ECO:0000259" key="19">
    <source>
        <dbReference type="PROSITE" id="PS51483"/>
    </source>
</evidence>
<dbReference type="Pfam" id="PF03484">
    <property type="entry name" value="B5"/>
    <property type="match status" value="1"/>
</dbReference>
<dbReference type="Pfam" id="PF01588">
    <property type="entry name" value="tRNA_bind"/>
    <property type="match status" value="1"/>
</dbReference>
<protein>
    <recommendedName>
        <fullName evidence="15">Phenylalanine--tRNA ligase beta subunit</fullName>
        <ecNumber evidence="15">6.1.1.20</ecNumber>
    </recommendedName>
    <alternativeName>
        <fullName evidence="15">Phenylalanyl-tRNA synthetase beta subunit</fullName>
        <shortName evidence="15">PheRS</shortName>
    </alternativeName>
</protein>
<comment type="subunit">
    <text evidence="3 15">Tetramer of two alpha and two beta subunits.</text>
</comment>
<evidence type="ECO:0000313" key="20">
    <source>
        <dbReference type="EMBL" id="TCP18047.1"/>
    </source>
</evidence>
<dbReference type="SMART" id="SM00874">
    <property type="entry name" value="B5"/>
    <property type="match status" value="1"/>
</dbReference>
<reference evidence="20 21" key="1">
    <citation type="submission" date="2019-03" db="EMBL/GenBank/DDBJ databases">
        <title>Genomic Encyclopedia of Type Strains, Phase IV (KMG-IV): sequencing the most valuable type-strain genomes for metagenomic binning, comparative biology and taxonomic classification.</title>
        <authorList>
            <person name="Goeker M."/>
        </authorList>
    </citation>
    <scope>NUCLEOTIDE SEQUENCE [LARGE SCALE GENOMIC DNA]</scope>
    <source>
        <strain evidence="20 21">DSM 16380</strain>
    </source>
</reference>
<dbReference type="GO" id="GO:0006432">
    <property type="term" value="P:phenylalanyl-tRNA aminoacylation"/>
    <property type="evidence" value="ECO:0007669"/>
    <property type="project" value="UniProtKB-UniRule"/>
</dbReference>
<keyword evidence="13 15" id="KW-0030">Aminoacyl-tRNA synthetase</keyword>
<dbReference type="Gene3D" id="3.30.930.10">
    <property type="entry name" value="Bira Bifunctional Protein, Domain 2"/>
    <property type="match status" value="1"/>
</dbReference>
<dbReference type="GO" id="GO:0000287">
    <property type="term" value="F:magnesium ion binding"/>
    <property type="evidence" value="ECO:0007669"/>
    <property type="project" value="UniProtKB-UniRule"/>
</dbReference>
<dbReference type="SMART" id="SM00873">
    <property type="entry name" value="B3_4"/>
    <property type="match status" value="1"/>
</dbReference>
<dbReference type="SUPFAM" id="SSF56037">
    <property type="entry name" value="PheT/TilS domain"/>
    <property type="match status" value="1"/>
</dbReference>
<evidence type="ECO:0000256" key="7">
    <source>
        <dbReference type="ARBA" id="ARBA00022723"/>
    </source>
</evidence>
<dbReference type="EMBL" id="SLXJ01000003">
    <property type="protein sequence ID" value="TCP18047.1"/>
    <property type="molecule type" value="Genomic_DNA"/>
</dbReference>
<dbReference type="NCBIfam" id="NF045760">
    <property type="entry name" value="YtpR"/>
    <property type="match status" value="1"/>
</dbReference>
<dbReference type="PROSITE" id="PS50886">
    <property type="entry name" value="TRBD"/>
    <property type="match status" value="1"/>
</dbReference>
<feature type="binding site" evidence="15">
    <location>
        <position position="466"/>
    </location>
    <ligand>
        <name>Mg(2+)</name>
        <dbReference type="ChEBI" id="CHEBI:18420"/>
        <note>shared with alpha subunit</note>
    </ligand>
</feature>
<gene>
    <name evidence="15" type="primary">pheT</name>
    <name evidence="20" type="ORF">EV693_10311</name>
</gene>
<dbReference type="GO" id="GO:0009328">
    <property type="term" value="C:phenylalanine-tRNA ligase complex"/>
    <property type="evidence" value="ECO:0007669"/>
    <property type="project" value="TreeGrafter"/>
</dbReference>
<evidence type="ECO:0000256" key="16">
    <source>
        <dbReference type="PROSITE-ProRule" id="PRU00209"/>
    </source>
</evidence>
<evidence type="ECO:0000256" key="14">
    <source>
        <dbReference type="ARBA" id="ARBA00049255"/>
    </source>
</evidence>
<dbReference type="InterPro" id="IPR005121">
    <property type="entry name" value="Fdx_antiC-bd"/>
</dbReference>
<dbReference type="InterPro" id="IPR020825">
    <property type="entry name" value="Phe-tRNA_synthase-like_B3/B4"/>
</dbReference>
<dbReference type="InterPro" id="IPR005146">
    <property type="entry name" value="B3/B4_tRNA-bd"/>
</dbReference>
<dbReference type="PROSITE" id="PS51483">
    <property type="entry name" value="B5"/>
    <property type="match status" value="1"/>
</dbReference>
<keyword evidence="4 15" id="KW-0963">Cytoplasm</keyword>
<keyword evidence="11 16" id="KW-0694">RNA-binding</keyword>
<dbReference type="FunFam" id="3.30.930.10:FF:000022">
    <property type="entry name" value="Phenylalanine--tRNA ligase beta subunit"/>
    <property type="match status" value="1"/>
</dbReference>
<feature type="binding site" evidence="15">
    <location>
        <position position="456"/>
    </location>
    <ligand>
        <name>Mg(2+)</name>
        <dbReference type="ChEBI" id="CHEBI:18420"/>
        <note>shared with alpha subunit</note>
    </ligand>
</feature>
<dbReference type="InterPro" id="IPR009061">
    <property type="entry name" value="DNA-bd_dom_put_sf"/>
</dbReference>
<dbReference type="FunFam" id="3.50.40.10:FF:000001">
    <property type="entry name" value="Phenylalanine--tRNA ligase beta subunit"/>
    <property type="match status" value="1"/>
</dbReference>
<feature type="binding site" evidence="15">
    <location>
        <position position="462"/>
    </location>
    <ligand>
        <name>Mg(2+)</name>
        <dbReference type="ChEBI" id="CHEBI:18420"/>
        <note>shared with alpha subunit</note>
    </ligand>
</feature>
<dbReference type="CDD" id="cd00769">
    <property type="entry name" value="PheRS_beta_core"/>
    <property type="match status" value="1"/>
</dbReference>
<keyword evidence="21" id="KW-1185">Reference proteome</keyword>
<dbReference type="InterPro" id="IPR002547">
    <property type="entry name" value="tRNA-bd_dom"/>
</dbReference>
<keyword evidence="12 15" id="KW-0648">Protein biosynthesis</keyword>
<dbReference type="EC" id="6.1.1.20" evidence="15"/>
<comment type="catalytic activity">
    <reaction evidence="14 15">
        <text>tRNA(Phe) + L-phenylalanine + ATP = L-phenylalanyl-tRNA(Phe) + AMP + diphosphate + H(+)</text>
        <dbReference type="Rhea" id="RHEA:19413"/>
        <dbReference type="Rhea" id="RHEA-COMP:9668"/>
        <dbReference type="Rhea" id="RHEA-COMP:9699"/>
        <dbReference type="ChEBI" id="CHEBI:15378"/>
        <dbReference type="ChEBI" id="CHEBI:30616"/>
        <dbReference type="ChEBI" id="CHEBI:33019"/>
        <dbReference type="ChEBI" id="CHEBI:58095"/>
        <dbReference type="ChEBI" id="CHEBI:78442"/>
        <dbReference type="ChEBI" id="CHEBI:78531"/>
        <dbReference type="ChEBI" id="CHEBI:456215"/>
        <dbReference type="EC" id="6.1.1.20"/>
    </reaction>
</comment>
<dbReference type="FunFam" id="3.30.70.380:FF:000001">
    <property type="entry name" value="Phenylalanine--tRNA ligase beta subunit"/>
    <property type="match status" value="1"/>
</dbReference>
<evidence type="ECO:0000256" key="2">
    <source>
        <dbReference type="ARBA" id="ARBA00008653"/>
    </source>
</evidence>
<dbReference type="Pfam" id="PF17759">
    <property type="entry name" value="tRNA_synthFbeta"/>
    <property type="match status" value="1"/>
</dbReference>
<dbReference type="NCBIfam" id="TIGR00472">
    <property type="entry name" value="pheT_bact"/>
    <property type="match status" value="1"/>
</dbReference>
<dbReference type="PANTHER" id="PTHR10947">
    <property type="entry name" value="PHENYLALANYL-TRNA SYNTHETASE BETA CHAIN AND LEUCINE-RICH REPEAT-CONTAINING PROTEIN 47"/>
    <property type="match status" value="1"/>
</dbReference>
<evidence type="ECO:0000256" key="1">
    <source>
        <dbReference type="ARBA" id="ARBA00004496"/>
    </source>
</evidence>
<proteinExistence type="inferred from homology"/>
<comment type="caution">
    <text evidence="20">The sequence shown here is derived from an EMBL/GenBank/DDBJ whole genome shotgun (WGS) entry which is preliminary data.</text>
</comment>
<dbReference type="InterPro" id="IPR036690">
    <property type="entry name" value="Fdx_antiC-bd_sf"/>
</dbReference>
<dbReference type="Gene3D" id="3.50.40.10">
    <property type="entry name" value="Phenylalanyl-trna Synthetase, Chain B, domain 3"/>
    <property type="match status" value="1"/>
</dbReference>
<keyword evidence="9 15" id="KW-0067">ATP-binding</keyword>
<keyword evidence="10 15" id="KW-0460">Magnesium</keyword>
<dbReference type="CDD" id="cd02796">
    <property type="entry name" value="tRNA_bind_bactPheRS"/>
    <property type="match status" value="1"/>
</dbReference>
<feature type="domain" description="FDX-ACB" evidence="18">
    <location>
        <begin position="703"/>
        <end position="796"/>
    </location>
</feature>
<evidence type="ECO:0000256" key="12">
    <source>
        <dbReference type="ARBA" id="ARBA00022917"/>
    </source>
</evidence>
<evidence type="ECO:0000313" key="21">
    <source>
        <dbReference type="Proteomes" id="UP000295537"/>
    </source>
</evidence>
<evidence type="ECO:0000259" key="17">
    <source>
        <dbReference type="PROSITE" id="PS50886"/>
    </source>
</evidence>
<dbReference type="PANTHER" id="PTHR10947:SF0">
    <property type="entry name" value="PHENYLALANINE--TRNA LIGASE BETA SUBUNIT"/>
    <property type="match status" value="1"/>
</dbReference>
<dbReference type="RefSeq" id="WP_132500874.1">
    <property type="nucleotide sequence ID" value="NZ_LVXA01000001.1"/>
</dbReference>
<dbReference type="FunFam" id="3.30.56.10:FF:000002">
    <property type="entry name" value="Phenylalanine--tRNA ligase beta subunit"/>
    <property type="match status" value="1"/>
</dbReference>
<evidence type="ECO:0000256" key="3">
    <source>
        <dbReference type="ARBA" id="ARBA00011209"/>
    </source>
</evidence>
<evidence type="ECO:0000256" key="9">
    <source>
        <dbReference type="ARBA" id="ARBA00022840"/>
    </source>
</evidence>
<evidence type="ECO:0000256" key="5">
    <source>
        <dbReference type="ARBA" id="ARBA00022555"/>
    </source>
</evidence>
<dbReference type="InterPro" id="IPR012340">
    <property type="entry name" value="NA-bd_OB-fold"/>
</dbReference>
<comment type="similarity">
    <text evidence="2 15">Belongs to the phenylalanyl-tRNA synthetase beta subunit family. Type 1 subfamily.</text>
</comment>
<evidence type="ECO:0000259" key="18">
    <source>
        <dbReference type="PROSITE" id="PS51447"/>
    </source>
</evidence>
<dbReference type="Gene3D" id="2.40.50.140">
    <property type="entry name" value="Nucleic acid-binding proteins"/>
    <property type="match status" value="1"/>
</dbReference>
<dbReference type="FunFam" id="2.40.50.140:FF:000045">
    <property type="entry name" value="Phenylalanine--tRNA ligase beta subunit"/>
    <property type="match status" value="1"/>
</dbReference>
<dbReference type="PROSITE" id="PS51447">
    <property type="entry name" value="FDX_ACB"/>
    <property type="match status" value="1"/>
</dbReference>
<dbReference type="SUPFAM" id="SSF55681">
    <property type="entry name" value="Class II aaRS and biotin synthetases"/>
    <property type="match status" value="1"/>
</dbReference>
<evidence type="ECO:0000256" key="11">
    <source>
        <dbReference type="ARBA" id="ARBA00022884"/>
    </source>
</evidence>
<dbReference type="InterPro" id="IPR005147">
    <property type="entry name" value="tRNA_synthase_B5-dom"/>
</dbReference>
<dbReference type="Gene3D" id="3.30.70.380">
    <property type="entry name" value="Ferrodoxin-fold anticodon-binding domain"/>
    <property type="match status" value="1"/>
</dbReference>
<keyword evidence="5 16" id="KW-0820">tRNA-binding</keyword>
<evidence type="ECO:0000256" key="10">
    <source>
        <dbReference type="ARBA" id="ARBA00022842"/>
    </source>
</evidence>
<dbReference type="GO" id="GO:0004826">
    <property type="term" value="F:phenylalanine-tRNA ligase activity"/>
    <property type="evidence" value="ECO:0007669"/>
    <property type="project" value="UniProtKB-UniRule"/>
</dbReference>
<sequence>MKFSESWLREWVNPTISTEQLCEQITMLGLEVDSVEPVAGQFSGVVVGEVVSAEQHPDADKLRVTKVNVGGERLLDIVCGAANCRAGLLVACATEGAVLPNDFKIKKTKLRGQVSEGMLCSFSELGIGIDTDGIIELPADAKEHIGEDLRRYLTLDDNTIEISLTPNRADCLSITGIAREVGVVNQMSVNTPKIEPIKATIADKIAIDLQASEACPRYLLRVIKNVNVKAPSPLWLQEKLRRCGVRSIDPIVDITNLSLLELGQPMHAFDMGKVAQPIQVRFAKENEELLLLDGTTAKLQSNTLLISDQNGPLAMAGIFGGKESGVSSETQDILLEAAFFAPLAIAGRARQYGLHTDASHRFERGVDPELTYQAMERATALILEICGGQAGEINVAENNEYLPQSKEVTLRRSKLDSLLGHHIETEVVTDIFTRLGFNAVYADEVWTVKSPTWRFDIEIEEDLIEEIARIYGYNSIPNNAPLAHLQMKGVPEKVLEEKNIRAVLANNDYQEVITYSFVDPKIQQLLHPEQEALILPNPISSEMSAMRVSLLTGLLNTVAYNQNRQQNRVRIFETGLRFLPDANAENGIRQEAVLGAVITGDKRSVHWESKGENVDFFDLKGDVERILSLTSKQDNVQFVAKIFPALHSGQSAAIVVDGEEVGFIGTLHPKIAQKLGLSGRPIVFELRLSAIEERLIPNAKEISRFPANKRDIAIVVDKTVFAGEVLETCRQIGGEKLVAANLFDVYQGENLPEGKKSLAISLVVQDTEKTLEDEEINAVVQSILETLSQRYQALLRD</sequence>
<dbReference type="HAMAP" id="MF_00283">
    <property type="entry name" value="Phe_tRNA_synth_beta1"/>
    <property type="match status" value="1"/>
</dbReference>
<comment type="cofactor">
    <cofactor evidence="15">
        <name>Mg(2+)</name>
        <dbReference type="ChEBI" id="CHEBI:18420"/>
    </cofactor>
    <text evidence="15">Binds 2 magnesium ions per tetramer.</text>
</comment>
<keyword evidence="7 15" id="KW-0479">Metal-binding</keyword>
<evidence type="ECO:0000256" key="4">
    <source>
        <dbReference type="ARBA" id="ARBA00022490"/>
    </source>
</evidence>
<dbReference type="InterPro" id="IPR004532">
    <property type="entry name" value="Phe-tRNA-ligase_IIc_bsu_bact"/>
</dbReference>
<keyword evidence="8 15" id="KW-0547">Nucleotide-binding</keyword>
<dbReference type="Pfam" id="PF03147">
    <property type="entry name" value="FDX-ACB"/>
    <property type="match status" value="1"/>
</dbReference>
<accession>A0A4R2NAI1</accession>
<dbReference type="GO" id="GO:0005524">
    <property type="term" value="F:ATP binding"/>
    <property type="evidence" value="ECO:0007669"/>
    <property type="project" value="UniProtKB-UniRule"/>
</dbReference>
<dbReference type="OrthoDB" id="9805455at2"/>
<dbReference type="SUPFAM" id="SSF54991">
    <property type="entry name" value="Anticodon-binding domain of PheRS"/>
    <property type="match status" value="1"/>
</dbReference>
<organism evidence="20 21">
    <name type="scientific">Nicoletella semolina</name>
    <dbReference type="NCBI Taxonomy" id="271160"/>
    <lineage>
        <taxon>Bacteria</taxon>
        <taxon>Pseudomonadati</taxon>
        <taxon>Pseudomonadota</taxon>
        <taxon>Gammaproteobacteria</taxon>
        <taxon>Pasteurellales</taxon>
        <taxon>Pasteurellaceae</taxon>
        <taxon>Nicoletella</taxon>
    </lineage>
</organism>
<dbReference type="GO" id="GO:0000049">
    <property type="term" value="F:tRNA binding"/>
    <property type="evidence" value="ECO:0007669"/>
    <property type="project" value="UniProtKB-UniRule"/>
</dbReference>
<dbReference type="InterPro" id="IPR041616">
    <property type="entry name" value="PheRS_beta_core"/>
</dbReference>
<dbReference type="InterPro" id="IPR033714">
    <property type="entry name" value="tRNA_bind_bactPheRS"/>
</dbReference>
<name>A0A4R2NAI1_9PAST</name>
<feature type="domain" description="B5" evidence="19">
    <location>
        <begin position="403"/>
        <end position="478"/>
    </location>
</feature>
<dbReference type="AlphaFoldDB" id="A0A4R2NAI1"/>
<dbReference type="Proteomes" id="UP000295537">
    <property type="component" value="Unassembled WGS sequence"/>
</dbReference>
<keyword evidence="6 15" id="KW-0436">Ligase</keyword>
<dbReference type="InterPro" id="IPR045060">
    <property type="entry name" value="Phe-tRNA-ligase_IIc_bsu"/>
</dbReference>
<dbReference type="Pfam" id="PF03483">
    <property type="entry name" value="B3_4"/>
    <property type="match status" value="1"/>
</dbReference>